<dbReference type="SUPFAM" id="SSF53649">
    <property type="entry name" value="Alkaline phosphatase-like"/>
    <property type="match status" value="1"/>
</dbReference>
<reference evidence="4" key="2">
    <citation type="submission" date="2016-05" db="EMBL/GenBank/DDBJ databases">
        <authorList>
            <person name="Lavstsen T."/>
            <person name="Jespersen J.S."/>
        </authorList>
    </citation>
    <scope>NUCLEOTIDE SEQUENCE [LARGE SCALE GENOMIC DNA]</scope>
    <source>
        <strain evidence="4">U25</strain>
    </source>
</reference>
<dbReference type="Gene3D" id="3.40.720.10">
    <property type="entry name" value="Alkaline Phosphatase, subunit A"/>
    <property type="match status" value="2"/>
</dbReference>
<dbReference type="InterPro" id="IPR017850">
    <property type="entry name" value="Alkaline_phosphatase_core_sf"/>
</dbReference>
<dbReference type="KEGG" id="nbv:T478_0146"/>
<accession>A0A0A7V2I5</accession>
<dbReference type="AlphaFoldDB" id="A0A0A7V2I5"/>
<dbReference type="OrthoDB" id="3164at2157"/>
<gene>
    <name evidence="4" type="ORF">A7X95_05795</name>
    <name evidence="3" type="ORF">T478_0146</name>
</gene>
<dbReference type="InterPro" id="IPR051849">
    <property type="entry name" value="GAG-degrading_sulfatase"/>
</dbReference>
<evidence type="ECO:0000313" key="5">
    <source>
        <dbReference type="Proteomes" id="UP000030944"/>
    </source>
</evidence>
<dbReference type="GO" id="GO:0015024">
    <property type="term" value="F:glucuronate-2-sulfatase activity"/>
    <property type="evidence" value="ECO:0007669"/>
    <property type="project" value="TreeGrafter"/>
</dbReference>
<keyword evidence="3" id="KW-0378">Hydrolase</keyword>
<sequence length="449" mass="52576">MEEPNILFLIIDSFRSDKFFHKEKTSVTPNIDKLIQRGVYFSQTISSASSSLPAISSLLTGNYPFDSFKQNEKKSEIVESSMFFLKELKKRNYEMYGFIPKILTNLSLEKIFGDNLDSYDDNSTLYDGIGDELIAKMKEKKEKSKWFWYIHLNDIHGPAIFHKDFQHEDFEDVNLGKNQYERMVSLMDKWLGKIFEEIDFEKTLVVISADHGSDVGVFDKEMDRLNLQIRNKKKIPKGKAFDVSHKIISRSPGFLKPMRKILSKSYTKRRENIIENSLEPDLKKLESLQLSPYKKRIMENIILGKSQVFDERFVIPLLFTGYGVNENKIIDKQVRSVDIFPTVFSLVGFSFYEKIHGRTLFPYFNNEDLDELPAYLQSTENFSDEKTDTKVIGIRTSDYKYFRDRDDCMKNVHLYDLHSDPLEEENISENNKNKVNEMERLLAEISLEN</sequence>
<dbReference type="InterPro" id="IPR000917">
    <property type="entry name" value="Sulfatase_N"/>
</dbReference>
<dbReference type="RefSeq" id="WP_048104400.1">
    <property type="nucleotide sequence ID" value="NZ_CP007026.1"/>
</dbReference>
<feature type="modified residue" description="3-oxoalanine (Ser)" evidence="1">
    <location>
        <position position="51"/>
    </location>
</feature>
<evidence type="ECO:0000259" key="2">
    <source>
        <dbReference type="Pfam" id="PF00884"/>
    </source>
</evidence>
<dbReference type="PANTHER" id="PTHR46615:SF1">
    <property type="entry name" value="ARYLSULFATASE K"/>
    <property type="match status" value="1"/>
</dbReference>
<evidence type="ECO:0000313" key="6">
    <source>
        <dbReference type="Proteomes" id="UP000241022"/>
    </source>
</evidence>
<evidence type="ECO:0000313" key="3">
    <source>
        <dbReference type="EMBL" id="AJA92396.1"/>
    </source>
</evidence>
<evidence type="ECO:0000313" key="4">
    <source>
        <dbReference type="EMBL" id="PTL87404.1"/>
    </source>
</evidence>
<comment type="PTM">
    <text evidence="1">The conversion to 3-oxoalanine (also known as C-formylglycine, FGly), of a serine or cysteine residue in prokaryotes and of a cysteine residue in eukaryotes, is critical for catalytic activity.</text>
</comment>
<dbReference type="GeneID" id="24816044"/>
<dbReference type="EMBL" id="CP007026">
    <property type="protein sequence ID" value="AJA92396.1"/>
    <property type="molecule type" value="Genomic_DNA"/>
</dbReference>
<organism evidence="3 5">
    <name type="scientific">Candidatus Nitrosopelagicus brevis</name>
    <dbReference type="NCBI Taxonomy" id="1410606"/>
    <lineage>
        <taxon>Archaea</taxon>
        <taxon>Nitrososphaerota</taxon>
    </lineage>
</organism>
<keyword evidence="6" id="KW-1185">Reference proteome</keyword>
<evidence type="ECO:0000256" key="1">
    <source>
        <dbReference type="PIRSR" id="PIRSR600917-52"/>
    </source>
</evidence>
<feature type="domain" description="Sulfatase N-terminal" evidence="2">
    <location>
        <begin position="4"/>
        <end position="348"/>
    </location>
</feature>
<name>A0A0A7V2I5_9ARCH</name>
<reference evidence="4 6" key="3">
    <citation type="submission" date="2018-04" db="EMBL/GenBank/DDBJ databases">
        <title>Transcriptomics of ammonia oxidizing archaea.</title>
        <authorList>
            <person name="Carini P."/>
        </authorList>
    </citation>
    <scope>NUCLEOTIDE SEQUENCE [LARGE SCALE GENOMIC DNA]</scope>
    <source>
        <strain evidence="4 6">U25</strain>
    </source>
</reference>
<protein>
    <submittedName>
        <fullName evidence="3">Arylsulfatase</fullName>
        <ecNumber evidence="3">3.1.6.-</ecNumber>
    </submittedName>
</protein>
<dbReference type="Pfam" id="PF00884">
    <property type="entry name" value="Sulfatase"/>
    <property type="match status" value="1"/>
</dbReference>
<dbReference type="Proteomes" id="UP000241022">
    <property type="component" value="Unassembled WGS sequence"/>
</dbReference>
<dbReference type="GO" id="GO:0004065">
    <property type="term" value="F:arylsulfatase activity"/>
    <property type="evidence" value="ECO:0007669"/>
    <property type="project" value="TreeGrafter"/>
</dbReference>
<dbReference type="PANTHER" id="PTHR46615">
    <property type="entry name" value="ARYLSULFATASE K"/>
    <property type="match status" value="1"/>
</dbReference>
<dbReference type="Proteomes" id="UP000030944">
    <property type="component" value="Chromosome"/>
</dbReference>
<reference evidence="3 5" key="1">
    <citation type="journal article" date="2015" name="Proc. Natl. Acad. Sci. U.S.A.">
        <title>Genomic and proteomic characterization of "Candidatus Nitrosopelagicus brevis": An ammonia-oxidizing archaeon from the open ocean.</title>
        <authorList>
            <person name="Santoro A.E."/>
            <person name="Dupont C.L."/>
            <person name="Richter R.A."/>
            <person name="Craig M.T."/>
            <person name="Carini P."/>
            <person name="McIlvin M.R."/>
            <person name="Yang Y."/>
            <person name="Orsi W.D."/>
            <person name="Moran D.M."/>
            <person name="Saito M.A."/>
        </authorList>
    </citation>
    <scope>NUCLEOTIDE SEQUENCE [LARGE SCALE GENOMIC DNA]</scope>
    <source>
        <strain evidence="3">CN25</strain>
        <strain evidence="5">V2</strain>
    </source>
</reference>
<dbReference type="STRING" id="1410606.T478_0146"/>
<dbReference type="EMBL" id="LXWN01000002">
    <property type="protein sequence ID" value="PTL87404.1"/>
    <property type="molecule type" value="Genomic_DNA"/>
</dbReference>
<dbReference type="HOGENOM" id="CLU_050480_0_0_2"/>
<proteinExistence type="predicted"/>
<dbReference type="EC" id="3.1.6.-" evidence="3"/>